<evidence type="ECO:0000313" key="2">
    <source>
        <dbReference type="EMBL" id="GBM79646.1"/>
    </source>
</evidence>
<accession>A0A4Y2IRS3</accession>
<feature type="domain" description="DDE-1" evidence="1">
    <location>
        <begin position="9"/>
        <end position="55"/>
    </location>
</feature>
<keyword evidence="3" id="KW-1185">Reference proteome</keyword>
<evidence type="ECO:0000313" key="3">
    <source>
        <dbReference type="Proteomes" id="UP000499080"/>
    </source>
</evidence>
<dbReference type="InterPro" id="IPR004875">
    <property type="entry name" value="DDE_SF_endonuclease_dom"/>
</dbReference>
<evidence type="ECO:0000259" key="1">
    <source>
        <dbReference type="Pfam" id="PF03184"/>
    </source>
</evidence>
<proteinExistence type="predicted"/>
<protein>
    <recommendedName>
        <fullName evidence="1">DDE-1 domain-containing protein</fullName>
    </recommendedName>
</protein>
<dbReference type="EMBL" id="BGPR01107439">
    <property type="protein sequence ID" value="GBM79646.1"/>
    <property type="molecule type" value="Genomic_DNA"/>
</dbReference>
<reference evidence="2 3" key="1">
    <citation type="journal article" date="2019" name="Sci. Rep.">
        <title>Orb-weaving spider Araneus ventricosus genome elucidates the spidroin gene catalogue.</title>
        <authorList>
            <person name="Kono N."/>
            <person name="Nakamura H."/>
            <person name="Ohtoshi R."/>
            <person name="Moran D.A.P."/>
            <person name="Shinohara A."/>
            <person name="Yoshida Y."/>
            <person name="Fujiwara M."/>
            <person name="Mori M."/>
            <person name="Tomita M."/>
            <person name="Arakawa K."/>
        </authorList>
    </citation>
    <scope>NUCLEOTIDE SEQUENCE [LARGE SCALE GENOMIC DNA]</scope>
</reference>
<dbReference type="GO" id="GO:0003676">
    <property type="term" value="F:nucleic acid binding"/>
    <property type="evidence" value="ECO:0007669"/>
    <property type="project" value="InterPro"/>
</dbReference>
<gene>
    <name evidence="2" type="ORF">AVEN_203075_1</name>
</gene>
<dbReference type="Proteomes" id="UP000499080">
    <property type="component" value="Unassembled WGS sequence"/>
</dbReference>
<name>A0A4Y2IRS3_ARAVE</name>
<comment type="caution">
    <text evidence="2">The sequence shown here is derived from an EMBL/GenBank/DDBJ whole genome shotgun (WGS) entry which is preliminary data.</text>
</comment>
<dbReference type="Pfam" id="PF03184">
    <property type="entry name" value="DDE_1"/>
    <property type="match status" value="1"/>
</dbReference>
<sequence length="83" mass="9397">RKHLEDVGLPQKAVLLLDNATSHPSKEILKSEDGNIFVKYLPPNVTAHIQPMDQAGMTLFRGNADFRFFGIEFNHCRDRCKSA</sequence>
<feature type="non-terminal residue" evidence="2">
    <location>
        <position position="1"/>
    </location>
</feature>
<dbReference type="AlphaFoldDB" id="A0A4Y2IRS3"/>
<organism evidence="2 3">
    <name type="scientific">Araneus ventricosus</name>
    <name type="common">Orbweaver spider</name>
    <name type="synonym">Epeira ventricosa</name>
    <dbReference type="NCBI Taxonomy" id="182803"/>
    <lineage>
        <taxon>Eukaryota</taxon>
        <taxon>Metazoa</taxon>
        <taxon>Ecdysozoa</taxon>
        <taxon>Arthropoda</taxon>
        <taxon>Chelicerata</taxon>
        <taxon>Arachnida</taxon>
        <taxon>Araneae</taxon>
        <taxon>Araneomorphae</taxon>
        <taxon>Entelegynae</taxon>
        <taxon>Araneoidea</taxon>
        <taxon>Araneidae</taxon>
        <taxon>Araneus</taxon>
    </lineage>
</organism>
<dbReference type="OrthoDB" id="6428588at2759"/>